<dbReference type="InterPro" id="IPR011990">
    <property type="entry name" value="TPR-like_helical_dom_sf"/>
</dbReference>
<name>A0A4R9JYF0_9LEPT</name>
<gene>
    <name evidence="1" type="ORF">EHQ58_15680</name>
</gene>
<dbReference type="OrthoDB" id="340067at2"/>
<dbReference type="Gene3D" id="1.25.40.10">
    <property type="entry name" value="Tetratricopeptide repeat domain"/>
    <property type="match status" value="1"/>
</dbReference>
<dbReference type="EMBL" id="RQGD01000045">
    <property type="protein sequence ID" value="TGL56638.1"/>
    <property type="molecule type" value="Genomic_DNA"/>
</dbReference>
<keyword evidence="2" id="KW-1185">Reference proteome</keyword>
<dbReference type="Proteomes" id="UP000297693">
    <property type="component" value="Unassembled WGS sequence"/>
</dbReference>
<protein>
    <submittedName>
        <fullName evidence="1">Tetratricopeptide repeat protein</fullName>
    </submittedName>
</protein>
<evidence type="ECO:0000313" key="2">
    <source>
        <dbReference type="Proteomes" id="UP000297693"/>
    </source>
</evidence>
<dbReference type="AlphaFoldDB" id="A0A4R9JYF0"/>
<dbReference type="SUPFAM" id="SSF48452">
    <property type="entry name" value="TPR-like"/>
    <property type="match status" value="1"/>
</dbReference>
<reference evidence="1" key="1">
    <citation type="journal article" date="2019" name="PLoS Negl. Trop. Dis.">
        <title>Revisiting the worldwide diversity of Leptospira species in the environment.</title>
        <authorList>
            <person name="Vincent A.T."/>
            <person name="Schiettekatte O."/>
            <person name="Bourhy P."/>
            <person name="Veyrier F.J."/>
            <person name="Picardeau M."/>
        </authorList>
    </citation>
    <scope>NUCLEOTIDE SEQUENCE [LARGE SCALE GENOMIC DNA]</scope>
    <source>
        <strain evidence="1">201702476</strain>
    </source>
</reference>
<proteinExistence type="predicted"/>
<accession>A0A4R9JYF0</accession>
<dbReference type="RefSeq" id="WP_135624856.1">
    <property type="nucleotide sequence ID" value="NZ_RQGD01000045.1"/>
</dbReference>
<comment type="caution">
    <text evidence="1">The sequence shown here is derived from an EMBL/GenBank/DDBJ whole genome shotgun (WGS) entry which is preliminary data.</text>
</comment>
<organism evidence="1 2">
    <name type="scientific">Leptospira ognonensis</name>
    <dbReference type="NCBI Taxonomy" id="2484945"/>
    <lineage>
        <taxon>Bacteria</taxon>
        <taxon>Pseudomonadati</taxon>
        <taxon>Spirochaetota</taxon>
        <taxon>Spirochaetia</taxon>
        <taxon>Leptospirales</taxon>
        <taxon>Leptospiraceae</taxon>
        <taxon>Leptospira</taxon>
    </lineage>
</organism>
<evidence type="ECO:0000313" key="1">
    <source>
        <dbReference type="EMBL" id="TGL56638.1"/>
    </source>
</evidence>
<sequence length="151" mass="17286">MKTFRFYSFFALFLTALPILYAVPVEDKTSDEILSEVRISRIPKIIEVLEEMGLRAYEMEQLKEAKIHFQKALVLRQAIGMKQTEGSAHILTKVSAIESKLGNRCEASKLQRLAIRIYRQMGVNFGAVRLEEEPVKVSHLACAETISWLRD</sequence>